<sequence>MQNLTLIPEPLKGQMPETFLERMATIISRGVINMNLIDLISYNNFLKKIFPDGIESNVLIGKLSLELGGRLALNIHTKQKPAFEIAKWGKWGVDYNVIVIHALGGKGDIVNIKKWSKIEYAHLSINKNGSVYDLQQTGLHHELFFSVDVLTFQNCTTYLEQEDIL</sequence>
<name>A0ABS6VFL5_9GAMM</name>
<reference evidence="1 2" key="1">
    <citation type="submission" date="2021-07" db="EMBL/GenBank/DDBJ databases">
        <title>A novel phosphonate cluster across the Pantoea species complex is important for pathogenicity in onion.</title>
        <authorList>
            <person name="Zhao M."/>
            <person name="Stice S."/>
            <person name="Shin G.Y."/>
            <person name="Coutinho T."/>
            <person name="Gitaitis R."/>
            <person name="Kvitko B."/>
            <person name="Dutta B."/>
        </authorList>
    </citation>
    <scope>NUCLEOTIDE SEQUENCE [LARGE SCALE GENOMIC DNA]</scope>
    <source>
        <strain evidence="1 2">BD 382</strain>
    </source>
</reference>
<gene>
    <name evidence="1" type="ORF">KYI95_12990</name>
</gene>
<organism evidence="1 2">
    <name type="scientific">Pantoea allii</name>
    <dbReference type="NCBI Taxonomy" id="574096"/>
    <lineage>
        <taxon>Bacteria</taxon>
        <taxon>Pseudomonadati</taxon>
        <taxon>Pseudomonadota</taxon>
        <taxon>Gammaproteobacteria</taxon>
        <taxon>Enterobacterales</taxon>
        <taxon>Erwiniaceae</taxon>
        <taxon>Pantoea</taxon>
    </lineage>
</organism>
<proteinExistence type="predicted"/>
<dbReference type="EMBL" id="JAHVXZ010000006">
    <property type="protein sequence ID" value="MBW1258095.1"/>
    <property type="molecule type" value="Genomic_DNA"/>
</dbReference>
<dbReference type="Proteomes" id="UP001197236">
    <property type="component" value="Unassembled WGS sequence"/>
</dbReference>
<comment type="caution">
    <text evidence="1">The sequence shown here is derived from an EMBL/GenBank/DDBJ whole genome shotgun (WGS) entry which is preliminary data.</text>
</comment>
<keyword evidence="2" id="KW-1185">Reference proteome</keyword>
<accession>A0ABS6VFL5</accession>
<evidence type="ECO:0000313" key="2">
    <source>
        <dbReference type="Proteomes" id="UP001197236"/>
    </source>
</evidence>
<evidence type="ECO:0000313" key="1">
    <source>
        <dbReference type="EMBL" id="MBW1258095.1"/>
    </source>
</evidence>
<protein>
    <submittedName>
        <fullName evidence="1">Uncharacterized protein</fullName>
    </submittedName>
</protein>